<evidence type="ECO:0000259" key="7">
    <source>
        <dbReference type="Pfam" id="PF12698"/>
    </source>
</evidence>
<evidence type="ECO:0000256" key="3">
    <source>
        <dbReference type="ARBA" id="ARBA00022989"/>
    </source>
</evidence>
<reference evidence="8 9" key="1">
    <citation type="submission" date="2021-07" db="EMBL/GenBank/DDBJ databases">
        <title>Clostridium weizhouense sp. nov., an anaerobic bacterium isolated from activated sludge of Petroleum wastewater.</title>
        <authorList>
            <person name="Li Q."/>
        </authorList>
    </citation>
    <scope>NUCLEOTIDE SEQUENCE [LARGE SCALE GENOMIC DNA]</scope>
    <source>
        <strain evidence="8 9">YB-6</strain>
    </source>
</reference>
<gene>
    <name evidence="8" type="ORF">KYD98_17340</name>
</gene>
<evidence type="ECO:0000313" key="8">
    <source>
        <dbReference type="EMBL" id="MBW6411849.1"/>
    </source>
</evidence>
<keyword evidence="2 6" id="KW-0812">Transmembrane</keyword>
<dbReference type="RefSeq" id="WP_219781313.1">
    <property type="nucleotide sequence ID" value="NZ_JAHXPT010000021.1"/>
</dbReference>
<dbReference type="Proteomes" id="UP001519921">
    <property type="component" value="Unassembled WGS sequence"/>
</dbReference>
<dbReference type="Pfam" id="PF12698">
    <property type="entry name" value="ABC2_membrane_3"/>
    <property type="match status" value="2"/>
</dbReference>
<evidence type="ECO:0000256" key="5">
    <source>
        <dbReference type="SAM" id="Coils"/>
    </source>
</evidence>
<evidence type="ECO:0000256" key="6">
    <source>
        <dbReference type="SAM" id="Phobius"/>
    </source>
</evidence>
<keyword evidence="5" id="KW-0175">Coiled coil</keyword>
<protein>
    <submittedName>
        <fullName evidence="8">YhgE/Pip domain-containing protein</fullName>
    </submittedName>
</protein>
<dbReference type="Gene3D" id="3.40.1710.10">
    <property type="entry name" value="abc type-2 transporter like domain"/>
    <property type="match status" value="1"/>
</dbReference>
<dbReference type="NCBIfam" id="TIGR03062">
    <property type="entry name" value="pip_yhgE_Cterm"/>
    <property type="match status" value="1"/>
</dbReference>
<accession>A0ABS7AT46</accession>
<feature type="transmembrane region" description="Helical" evidence="6">
    <location>
        <begin position="722"/>
        <end position="743"/>
    </location>
</feature>
<dbReference type="PANTHER" id="PTHR43077:SF10">
    <property type="entry name" value="TRANSPORT PERMEASE PROTEIN"/>
    <property type="match status" value="1"/>
</dbReference>
<dbReference type="NCBIfam" id="TIGR03061">
    <property type="entry name" value="pip_yhgE_Nterm"/>
    <property type="match status" value="1"/>
</dbReference>
<dbReference type="InterPro" id="IPR017500">
    <property type="entry name" value="Phage_infect_YhgE_N"/>
</dbReference>
<feature type="coiled-coil region" evidence="5">
    <location>
        <begin position="364"/>
        <end position="391"/>
    </location>
</feature>
<feature type="transmembrane region" description="Helical" evidence="6">
    <location>
        <begin position="564"/>
        <end position="583"/>
    </location>
</feature>
<organism evidence="8 9">
    <name type="scientific">Clostridium weizhouense</name>
    <dbReference type="NCBI Taxonomy" id="2859781"/>
    <lineage>
        <taxon>Bacteria</taxon>
        <taxon>Bacillati</taxon>
        <taxon>Bacillota</taxon>
        <taxon>Clostridia</taxon>
        <taxon>Eubacteriales</taxon>
        <taxon>Clostridiaceae</taxon>
        <taxon>Clostridium</taxon>
    </lineage>
</organism>
<evidence type="ECO:0000313" key="9">
    <source>
        <dbReference type="Proteomes" id="UP001519921"/>
    </source>
</evidence>
<evidence type="ECO:0000256" key="1">
    <source>
        <dbReference type="ARBA" id="ARBA00004141"/>
    </source>
</evidence>
<name>A0ABS7AT46_9CLOT</name>
<feature type="transmembrane region" description="Helical" evidence="6">
    <location>
        <begin position="12"/>
        <end position="35"/>
    </location>
</feature>
<evidence type="ECO:0000256" key="2">
    <source>
        <dbReference type="ARBA" id="ARBA00022692"/>
    </source>
</evidence>
<keyword evidence="3 6" id="KW-1133">Transmembrane helix</keyword>
<feature type="transmembrane region" description="Helical" evidence="6">
    <location>
        <begin position="664"/>
        <end position="683"/>
    </location>
</feature>
<feature type="domain" description="ABC-2 type transporter transmembrane" evidence="7">
    <location>
        <begin position="548"/>
        <end position="735"/>
    </location>
</feature>
<keyword evidence="4 6" id="KW-0472">Membrane</keyword>
<dbReference type="InterPro" id="IPR013525">
    <property type="entry name" value="ABC2_TM"/>
</dbReference>
<dbReference type="EMBL" id="JAHXPT010000021">
    <property type="protein sequence ID" value="MBW6411849.1"/>
    <property type="molecule type" value="Genomic_DNA"/>
</dbReference>
<feature type="transmembrane region" description="Helical" evidence="6">
    <location>
        <begin position="604"/>
        <end position="627"/>
    </location>
</feature>
<dbReference type="InterPro" id="IPR051328">
    <property type="entry name" value="T7SS_ABC-Transporter"/>
</dbReference>
<comment type="subcellular location">
    <subcellularLocation>
        <location evidence="1">Membrane</location>
        <topology evidence="1">Multi-pass membrane protein</topology>
    </subcellularLocation>
</comment>
<evidence type="ECO:0000256" key="4">
    <source>
        <dbReference type="ARBA" id="ARBA00023136"/>
    </source>
</evidence>
<sequence>MKNIFRIYKRDMVTIATNWAALTMMIVLIIVPSLYSLVNIKASWDPYSSTKGIKVAIINEDKGTVFKERDINLGEDLVEKLKENDKLGWTFVDKETAKKGLLEEKYYATIEIPEDFSEDVITVTGKEVEKPKLKYTVNEKKNVIAPKMTDAGIKALKGQIDDNVTKTISGAMLRICNDTGLDGEENRPKLRRIIDAIYELDEDMPDLRKDLDDAIEGTISMTKLLQKADEIVPIVSDTIDATTQFINSSQSSLNQIEGNLADMSPLIEDKLVMSENALDASSVMLRNIDENILPEVAQKSFIEIGNSADSLKKVIKTTKTQLKEMRSYIDNLTDIDIKLKETSNENPEEAAKEEAANKKDLKYLKSVQKDLKKLSREISNSIDKLNTIDDRLDVVIDRSKEEAQKIEDEGRLDIPAIKDAGKILDDVHSLVATFVDDYDSQLVPEVEQGFKSIRDISDSGLVLLEQGKDILPDVENLLNNFTEISNLSNEQLVKLKDDFPDIEEKIHKLAYKLRRLDEKDQIDAILDMVTNDWESQSNFLSSPVEIEDNRLFPWPNYGSTATPFYTILCLWVGGLLSSALMSLQAPKFDEEIKFKDYEIYLGKLLLFLSLAICQSIVASIGVLVLLGSYTLHPVMYVFYTIFVSIVFMTIIYTAGSLMDDVGKAIIVIILVLQIAGTSGNFPIEVTPVLFQKVFPYLPFTYAINGMRQIMAGIVYPILIKDIAILSIYMIVSLICGITLKGVTSKSTEKLVKKLGDSGILRH</sequence>
<dbReference type="InterPro" id="IPR017501">
    <property type="entry name" value="Phage_infect_YhgE_C"/>
</dbReference>
<dbReference type="PANTHER" id="PTHR43077">
    <property type="entry name" value="TRANSPORT PERMEASE YVFS-RELATED"/>
    <property type="match status" value="1"/>
</dbReference>
<feature type="domain" description="ABC-2 type transporter transmembrane" evidence="7">
    <location>
        <begin position="23"/>
        <end position="161"/>
    </location>
</feature>
<keyword evidence="9" id="KW-1185">Reference proteome</keyword>
<feature type="transmembrane region" description="Helical" evidence="6">
    <location>
        <begin position="633"/>
        <end position="652"/>
    </location>
</feature>
<comment type="caution">
    <text evidence="8">The sequence shown here is derived from an EMBL/GenBank/DDBJ whole genome shotgun (WGS) entry which is preliminary data.</text>
</comment>
<proteinExistence type="predicted"/>